<gene>
    <name evidence="3" type="ORF">MCOR_10205</name>
</gene>
<dbReference type="InterPro" id="IPR049050">
    <property type="entry name" value="nSTAND3"/>
</dbReference>
<dbReference type="InterPro" id="IPR036770">
    <property type="entry name" value="Ankyrin_rpt-contain_sf"/>
</dbReference>
<organism evidence="3 4">
    <name type="scientific">Mytilus coruscus</name>
    <name type="common">Sea mussel</name>
    <dbReference type="NCBI Taxonomy" id="42192"/>
    <lineage>
        <taxon>Eukaryota</taxon>
        <taxon>Metazoa</taxon>
        <taxon>Spiralia</taxon>
        <taxon>Lophotrochozoa</taxon>
        <taxon>Mollusca</taxon>
        <taxon>Bivalvia</taxon>
        <taxon>Autobranchia</taxon>
        <taxon>Pteriomorphia</taxon>
        <taxon>Mytilida</taxon>
        <taxon>Mytiloidea</taxon>
        <taxon>Mytilidae</taxon>
        <taxon>Mytilinae</taxon>
        <taxon>Mytilus</taxon>
    </lineage>
</organism>
<keyword evidence="4" id="KW-1185">Reference proteome</keyword>
<accession>A0A6J8AQ92</accession>
<evidence type="ECO:0000259" key="2">
    <source>
        <dbReference type="Pfam" id="PF20720"/>
    </source>
</evidence>
<evidence type="ECO:0000256" key="1">
    <source>
        <dbReference type="PROSITE-ProRule" id="PRU00023"/>
    </source>
</evidence>
<evidence type="ECO:0000313" key="3">
    <source>
        <dbReference type="EMBL" id="CAC5371907.1"/>
    </source>
</evidence>
<dbReference type="InterPro" id="IPR027417">
    <property type="entry name" value="P-loop_NTPase"/>
</dbReference>
<dbReference type="InterPro" id="IPR002110">
    <property type="entry name" value="Ankyrin_rpt"/>
</dbReference>
<dbReference type="SUPFAM" id="SSF48403">
    <property type="entry name" value="Ankyrin repeat"/>
    <property type="match status" value="1"/>
</dbReference>
<dbReference type="EMBL" id="CACVKT020001819">
    <property type="protein sequence ID" value="CAC5371907.1"/>
    <property type="molecule type" value="Genomic_DNA"/>
</dbReference>
<dbReference type="OrthoDB" id="10371506at2759"/>
<evidence type="ECO:0000313" key="4">
    <source>
        <dbReference type="Proteomes" id="UP000507470"/>
    </source>
</evidence>
<dbReference type="Proteomes" id="UP000507470">
    <property type="component" value="Unassembled WGS sequence"/>
</dbReference>
<keyword evidence="1" id="KW-0040">ANK repeat</keyword>
<proteinExistence type="predicted"/>
<dbReference type="Pfam" id="PF13637">
    <property type="entry name" value="Ank_4"/>
    <property type="match status" value="1"/>
</dbReference>
<sequence>MTANKLNSYPNSISSDYEALVRLGGENYKEICAQLRVASLSSGKRYGMKNIHQEIIEDWIEIEIKMVETNAIKELIKVIKKSNFIAVIGPSGCGKSIAAHQVALFINRNEGYQIVPSNFPTDITHYYNKSEKQVFVFDDVCGKYSLDYDLLKQWKKLSTELDKIKQCENVIILVSSRSDIFYQIKDVQFLFTTQFDMLSKDYSLCDNERFLIAEAHIGAKNAEFLRKAELLNRYDFFPLLCQIFASEKKRNIENFFTQPVKVIKKELTLMKEEQDQTSFAVLALFVIYDNCITDEILSSTSGIKTILSNIAEECELSTILNIKVVRKNLERFLHSYVKKIGSSYMIMHDKLFDIFVSFYGEHLPDIILTHCSYRVIFTRFQLQPVEHKDDCMINIPAGYEAKYFQRLFHDSKVDDFDNIFWNDQLKHQNFRQQFLKFLSEDQNFRDLCRSSSNTGSSPLITTAAKGYNDILRVLLDMKLNVNVCDELELTPMAYAAAGGHLKQLKYC</sequence>
<dbReference type="PROSITE" id="PS50088">
    <property type="entry name" value="ANK_REPEAT"/>
    <property type="match status" value="1"/>
</dbReference>
<dbReference type="AlphaFoldDB" id="A0A6J8AQ92"/>
<dbReference type="Pfam" id="PF20720">
    <property type="entry name" value="nSTAND3"/>
    <property type="match status" value="1"/>
</dbReference>
<feature type="repeat" description="ANK" evidence="1">
    <location>
        <begin position="454"/>
        <end position="486"/>
    </location>
</feature>
<dbReference type="SUPFAM" id="SSF52540">
    <property type="entry name" value="P-loop containing nucleoside triphosphate hydrolases"/>
    <property type="match status" value="1"/>
</dbReference>
<name>A0A6J8AQ92_MYTCO</name>
<dbReference type="Gene3D" id="3.40.50.300">
    <property type="entry name" value="P-loop containing nucleotide triphosphate hydrolases"/>
    <property type="match status" value="1"/>
</dbReference>
<protein>
    <submittedName>
        <fullName evidence="3">ABC.CD.A</fullName>
    </submittedName>
</protein>
<feature type="domain" description="Novel STAND NTPase 3" evidence="2">
    <location>
        <begin position="67"/>
        <end position="188"/>
    </location>
</feature>
<reference evidence="3 4" key="1">
    <citation type="submission" date="2020-06" db="EMBL/GenBank/DDBJ databases">
        <authorList>
            <person name="Li R."/>
            <person name="Bekaert M."/>
        </authorList>
    </citation>
    <scope>NUCLEOTIDE SEQUENCE [LARGE SCALE GENOMIC DNA]</scope>
    <source>
        <strain evidence="4">wild</strain>
    </source>
</reference>
<dbReference type="Gene3D" id="1.25.40.20">
    <property type="entry name" value="Ankyrin repeat-containing domain"/>
    <property type="match status" value="1"/>
</dbReference>